<dbReference type="Pfam" id="PF00069">
    <property type="entry name" value="Pkinase"/>
    <property type="match status" value="1"/>
</dbReference>
<feature type="domain" description="Protein kinase" evidence="5">
    <location>
        <begin position="1"/>
        <end position="115"/>
    </location>
</feature>
<dbReference type="InterPro" id="IPR000719">
    <property type="entry name" value="Prot_kinase_dom"/>
</dbReference>
<proteinExistence type="predicted"/>
<reference evidence="6" key="1">
    <citation type="journal article" date="2023" name="G3 (Bethesda)">
        <title>A reference genome for the long-term kleptoplast-retaining sea slug Elysia crispata morphotype clarki.</title>
        <authorList>
            <person name="Eastman K.E."/>
            <person name="Pendleton A.L."/>
            <person name="Shaikh M.A."/>
            <person name="Suttiyut T."/>
            <person name="Ogas R."/>
            <person name="Tomko P."/>
            <person name="Gavelis G."/>
            <person name="Widhalm J.R."/>
            <person name="Wisecaver J.H."/>
        </authorList>
    </citation>
    <scope>NUCLEOTIDE SEQUENCE</scope>
    <source>
        <strain evidence="6">ECLA1</strain>
    </source>
</reference>
<dbReference type="GO" id="GO:0005737">
    <property type="term" value="C:cytoplasm"/>
    <property type="evidence" value="ECO:0007669"/>
    <property type="project" value="TreeGrafter"/>
</dbReference>
<dbReference type="GO" id="GO:0004672">
    <property type="term" value="F:protein kinase activity"/>
    <property type="evidence" value="ECO:0007669"/>
    <property type="project" value="InterPro"/>
</dbReference>
<feature type="non-terminal residue" evidence="6">
    <location>
        <position position="1"/>
    </location>
</feature>
<sequence>MSELGNWCVFKVEDTLTKSHLALKCIRMRDELSHTLSTREIAALQACQSPYVVSFFESWQQDISIEGELATHQFILMELCSSSLRQAIESSHRGMEVERVKSITAQLTSGLAFVH</sequence>
<keyword evidence="2" id="KW-0547">Nucleotide-binding</keyword>
<dbReference type="GO" id="GO:0005634">
    <property type="term" value="C:nucleus"/>
    <property type="evidence" value="ECO:0007669"/>
    <property type="project" value="TreeGrafter"/>
</dbReference>
<evidence type="ECO:0000313" key="6">
    <source>
        <dbReference type="EMBL" id="KAK3799739.1"/>
    </source>
</evidence>
<dbReference type="PANTHER" id="PTHR11042">
    <property type="entry name" value="EUKARYOTIC TRANSLATION INITIATION FACTOR 2-ALPHA KINASE EIF2-ALPHA KINASE -RELATED"/>
    <property type="match status" value="1"/>
</dbReference>
<gene>
    <name evidence="6" type="ORF">RRG08_025354</name>
</gene>
<dbReference type="PROSITE" id="PS50011">
    <property type="entry name" value="PROTEIN_KINASE_DOM"/>
    <property type="match status" value="1"/>
</dbReference>
<evidence type="ECO:0000259" key="5">
    <source>
        <dbReference type="PROSITE" id="PS50011"/>
    </source>
</evidence>
<protein>
    <recommendedName>
        <fullName evidence="5">Protein kinase domain-containing protein</fullName>
    </recommendedName>
</protein>
<evidence type="ECO:0000256" key="2">
    <source>
        <dbReference type="ARBA" id="ARBA00022741"/>
    </source>
</evidence>
<keyword evidence="7" id="KW-1185">Reference proteome</keyword>
<evidence type="ECO:0000313" key="7">
    <source>
        <dbReference type="Proteomes" id="UP001283361"/>
    </source>
</evidence>
<dbReference type="InterPro" id="IPR011009">
    <property type="entry name" value="Kinase-like_dom_sf"/>
</dbReference>
<dbReference type="AlphaFoldDB" id="A0AAE1E9V4"/>
<dbReference type="GO" id="GO:0005524">
    <property type="term" value="F:ATP binding"/>
    <property type="evidence" value="ECO:0007669"/>
    <property type="project" value="UniProtKB-KW"/>
</dbReference>
<dbReference type="SUPFAM" id="SSF56112">
    <property type="entry name" value="Protein kinase-like (PK-like)"/>
    <property type="match status" value="1"/>
</dbReference>
<keyword evidence="4" id="KW-0067">ATP-binding</keyword>
<dbReference type="Proteomes" id="UP001283361">
    <property type="component" value="Unassembled WGS sequence"/>
</dbReference>
<evidence type="ECO:0000256" key="4">
    <source>
        <dbReference type="ARBA" id="ARBA00022840"/>
    </source>
</evidence>
<name>A0AAE1E9V4_9GAST</name>
<evidence type="ECO:0000256" key="1">
    <source>
        <dbReference type="ARBA" id="ARBA00022679"/>
    </source>
</evidence>
<comment type="caution">
    <text evidence="6">The sequence shown here is derived from an EMBL/GenBank/DDBJ whole genome shotgun (WGS) entry which is preliminary data.</text>
</comment>
<dbReference type="EMBL" id="JAWDGP010000540">
    <property type="protein sequence ID" value="KAK3799739.1"/>
    <property type="molecule type" value="Genomic_DNA"/>
</dbReference>
<evidence type="ECO:0000256" key="3">
    <source>
        <dbReference type="ARBA" id="ARBA00022777"/>
    </source>
</evidence>
<dbReference type="InterPro" id="IPR050339">
    <property type="entry name" value="CC_SR_Kinase"/>
</dbReference>
<keyword evidence="1" id="KW-0808">Transferase</keyword>
<dbReference type="Gene3D" id="1.10.510.10">
    <property type="entry name" value="Transferase(Phosphotransferase) domain 1"/>
    <property type="match status" value="1"/>
</dbReference>
<accession>A0AAE1E9V4</accession>
<organism evidence="6 7">
    <name type="scientific">Elysia crispata</name>
    <name type="common">lettuce slug</name>
    <dbReference type="NCBI Taxonomy" id="231223"/>
    <lineage>
        <taxon>Eukaryota</taxon>
        <taxon>Metazoa</taxon>
        <taxon>Spiralia</taxon>
        <taxon>Lophotrochozoa</taxon>
        <taxon>Mollusca</taxon>
        <taxon>Gastropoda</taxon>
        <taxon>Heterobranchia</taxon>
        <taxon>Euthyneura</taxon>
        <taxon>Panpulmonata</taxon>
        <taxon>Sacoglossa</taxon>
        <taxon>Placobranchoidea</taxon>
        <taxon>Plakobranchidae</taxon>
        <taxon>Elysia</taxon>
    </lineage>
</organism>
<keyword evidence="3" id="KW-0418">Kinase</keyword>